<dbReference type="PANTHER" id="PTHR11902">
    <property type="entry name" value="ENOLASE"/>
    <property type="match status" value="1"/>
</dbReference>
<organism evidence="11 12">
    <name type="scientific">Natronomonas aquatica</name>
    <dbReference type="NCBI Taxonomy" id="2841590"/>
    <lineage>
        <taxon>Archaea</taxon>
        <taxon>Methanobacteriati</taxon>
        <taxon>Methanobacteriota</taxon>
        <taxon>Stenosarchaea group</taxon>
        <taxon>Halobacteria</taxon>
        <taxon>Halobacteriales</taxon>
        <taxon>Natronomonadaceae</taxon>
        <taxon>Natronomonas</taxon>
    </lineage>
</organism>
<evidence type="ECO:0000256" key="8">
    <source>
        <dbReference type="PIRSR" id="PIRSR001400-3"/>
    </source>
</evidence>
<dbReference type="SFLD" id="SFLDG00178">
    <property type="entry name" value="enolase"/>
    <property type="match status" value="1"/>
</dbReference>
<keyword evidence="6" id="KW-0964">Secreted</keyword>
<keyword evidence="4 6" id="KW-0324">Glycolysis</keyword>
<feature type="binding site" evidence="6">
    <location>
        <position position="337"/>
    </location>
    <ligand>
        <name>(2R)-2-phosphoglycerate</name>
        <dbReference type="ChEBI" id="CHEBI:58289"/>
    </ligand>
</feature>
<dbReference type="Pfam" id="PF03952">
    <property type="entry name" value="Enolase_N"/>
    <property type="match status" value="1"/>
</dbReference>
<name>A0A9R1CQP9_9EURY</name>
<comment type="pathway">
    <text evidence="1 6">Carbohydrate degradation; glycolysis; pyruvate from D-glyceraldehyde 3-phosphate: step 4/5.</text>
</comment>
<keyword evidence="5 6" id="KW-0456">Lyase</keyword>
<comment type="function">
    <text evidence="6">Catalyzes the reversible conversion of 2-phosphoglycerate (2-PG) into phosphoenolpyruvate (PEP). It is essential for the degradation of carbohydrates via glycolysis.</text>
</comment>
<dbReference type="GO" id="GO:0000287">
    <property type="term" value="F:magnesium ion binding"/>
    <property type="evidence" value="ECO:0007669"/>
    <property type="project" value="UniProtKB-UniRule"/>
</dbReference>
<feature type="binding site" evidence="6">
    <location>
        <position position="367"/>
    </location>
    <ligand>
        <name>(2R)-2-phosphoglycerate</name>
        <dbReference type="ChEBI" id="CHEBI:58289"/>
    </ligand>
</feature>
<feature type="binding site" evidence="6 8">
    <location>
        <position position="286"/>
    </location>
    <ligand>
        <name>Mg(2+)</name>
        <dbReference type="ChEBI" id="CHEBI:18420"/>
    </ligand>
</feature>
<keyword evidence="12" id="KW-1185">Reference proteome</keyword>
<feature type="binding site" evidence="6">
    <location>
        <position position="161"/>
    </location>
    <ligand>
        <name>(2R)-2-phosphoglycerate</name>
        <dbReference type="ChEBI" id="CHEBI:58289"/>
    </ligand>
</feature>
<comment type="cofactor">
    <cofactor evidence="6">
        <name>Mg(2+)</name>
        <dbReference type="ChEBI" id="CHEBI:18420"/>
    </cofactor>
    <text evidence="6">Binds a second Mg(2+) ion via substrate during catalysis.</text>
</comment>
<keyword evidence="3 6" id="KW-0460">Magnesium</keyword>
<evidence type="ECO:0000259" key="9">
    <source>
        <dbReference type="SMART" id="SM01192"/>
    </source>
</evidence>
<comment type="catalytic activity">
    <reaction evidence="6">
        <text>(2R)-2-phosphoglycerate = phosphoenolpyruvate + H2O</text>
        <dbReference type="Rhea" id="RHEA:10164"/>
        <dbReference type="ChEBI" id="CHEBI:15377"/>
        <dbReference type="ChEBI" id="CHEBI:58289"/>
        <dbReference type="ChEBI" id="CHEBI:58702"/>
        <dbReference type="EC" id="4.2.1.11"/>
    </reaction>
</comment>
<dbReference type="InterPro" id="IPR000941">
    <property type="entry name" value="Enolase"/>
</dbReference>
<evidence type="ECO:0000313" key="12">
    <source>
        <dbReference type="Proteomes" id="UP001139494"/>
    </source>
</evidence>
<dbReference type="EMBL" id="JAHLKM010000001">
    <property type="protein sequence ID" value="MCQ4332112.1"/>
    <property type="molecule type" value="Genomic_DNA"/>
</dbReference>
<dbReference type="InterPro" id="IPR029017">
    <property type="entry name" value="Enolase-like_N"/>
</dbReference>
<sequence>MTTIEAIDAWEVLDSRGNPTVRARVHTPDGSGTFTVPAGASTGSHEAVEVRDGGDRFGGLGVTEAVEAVEAELEPAVVGRNVTEQAAIDEALLEADGTEDLSRLGANAVLGVSGAVARTAAAVRDEPLYTYLAPEEPGAIPRPMVNILSGGLHAHGGVEIQDFLVVPRGADTYEEAIETVWTVRRAVRDRIEERGVRPLVADEGGFSPPMEGIEEAFELLRAGILDAGFEPATDDVAFAVDVAATHFYDEDAERYRLETDGVSLDREGMIDRVLGWTESYPIVSIEDPLFEDDWAGWRKLAGRLDGVQLLGDDFLVTDRDRLGRAIESGAASAVLVKMNQAGTITRTLGVIERAQEAGLSPVVSARSGETCDSTMADLAVARGAGQLKVGSLARSERLVKYNRLFEIADELGPTLPNASDPV</sequence>
<dbReference type="Pfam" id="PF00113">
    <property type="entry name" value="Enolase_C"/>
    <property type="match status" value="1"/>
</dbReference>
<dbReference type="SUPFAM" id="SSF51604">
    <property type="entry name" value="Enolase C-terminal domain-like"/>
    <property type="match status" value="1"/>
</dbReference>
<dbReference type="Gene3D" id="3.30.390.10">
    <property type="entry name" value="Enolase-like, N-terminal domain"/>
    <property type="match status" value="1"/>
</dbReference>
<comment type="caution">
    <text evidence="11">The sequence shown here is derived from an EMBL/GenBank/DDBJ whole genome shotgun (WGS) entry which is preliminary data.</text>
</comment>
<comment type="cofactor">
    <cofactor evidence="8">
        <name>Mg(2+)</name>
        <dbReference type="ChEBI" id="CHEBI:18420"/>
    </cofactor>
    <text evidence="8">Mg(2+) is required for catalysis and for stabilizing the dimer.</text>
</comment>
<dbReference type="GO" id="GO:0009986">
    <property type="term" value="C:cell surface"/>
    <property type="evidence" value="ECO:0007669"/>
    <property type="project" value="UniProtKB-SubCell"/>
</dbReference>
<feature type="binding site" evidence="6 8">
    <location>
        <position position="312"/>
    </location>
    <ligand>
        <name>Mg(2+)</name>
        <dbReference type="ChEBI" id="CHEBI:18420"/>
    </ligand>
</feature>
<keyword evidence="6" id="KW-0963">Cytoplasm</keyword>
<dbReference type="InterPro" id="IPR020810">
    <property type="entry name" value="Enolase_C"/>
</dbReference>
<feature type="active site" description="Proton acceptor" evidence="6 7">
    <location>
        <position position="337"/>
    </location>
</feature>
<proteinExistence type="inferred from homology"/>
<dbReference type="NCBIfam" id="TIGR01060">
    <property type="entry name" value="eno"/>
    <property type="match status" value="1"/>
</dbReference>
<evidence type="ECO:0000256" key="1">
    <source>
        <dbReference type="ARBA" id="ARBA00005031"/>
    </source>
</evidence>
<gene>
    <name evidence="6 11" type="primary">eno</name>
    <name evidence="11" type="ORF">KM295_01145</name>
</gene>
<feature type="binding site" evidence="6">
    <location>
        <position position="388"/>
    </location>
    <ligand>
        <name>(2R)-2-phosphoglycerate</name>
        <dbReference type="ChEBI" id="CHEBI:58289"/>
    </ligand>
</feature>
<evidence type="ECO:0000256" key="5">
    <source>
        <dbReference type="ARBA" id="ARBA00023239"/>
    </source>
</evidence>
<accession>A0A9R1CQP9</accession>
<dbReference type="Gene3D" id="3.20.20.120">
    <property type="entry name" value="Enolase-like C-terminal domain"/>
    <property type="match status" value="1"/>
</dbReference>
<dbReference type="GO" id="GO:0006096">
    <property type="term" value="P:glycolytic process"/>
    <property type="evidence" value="ECO:0007669"/>
    <property type="project" value="UniProtKB-UniRule"/>
</dbReference>
<dbReference type="Proteomes" id="UP001139494">
    <property type="component" value="Unassembled WGS sequence"/>
</dbReference>
<feature type="binding site" evidence="6">
    <location>
        <position position="366"/>
    </location>
    <ligand>
        <name>(2R)-2-phosphoglycerate</name>
        <dbReference type="ChEBI" id="CHEBI:58289"/>
    </ligand>
</feature>
<dbReference type="InterPro" id="IPR036849">
    <property type="entry name" value="Enolase-like_C_sf"/>
</dbReference>
<dbReference type="SFLD" id="SFLDF00002">
    <property type="entry name" value="enolase"/>
    <property type="match status" value="1"/>
</dbReference>
<dbReference type="SMART" id="SM01192">
    <property type="entry name" value="Enolase_C"/>
    <property type="match status" value="1"/>
</dbReference>
<evidence type="ECO:0000259" key="10">
    <source>
        <dbReference type="SMART" id="SM01193"/>
    </source>
</evidence>
<dbReference type="GO" id="GO:0005576">
    <property type="term" value="C:extracellular region"/>
    <property type="evidence" value="ECO:0007669"/>
    <property type="project" value="UniProtKB-SubCell"/>
</dbReference>
<dbReference type="HAMAP" id="MF_00318">
    <property type="entry name" value="Enolase"/>
    <property type="match status" value="1"/>
</dbReference>
<evidence type="ECO:0000256" key="7">
    <source>
        <dbReference type="PIRSR" id="PIRSR001400-1"/>
    </source>
</evidence>
<dbReference type="PRINTS" id="PR00148">
    <property type="entry name" value="ENOLASE"/>
</dbReference>
<protein>
    <recommendedName>
        <fullName evidence="6">Enolase</fullName>
        <ecNumber evidence="6">4.2.1.11</ecNumber>
    </recommendedName>
    <alternativeName>
        <fullName evidence="6">2-phospho-D-glycerate hydro-lyase</fullName>
    </alternativeName>
    <alternativeName>
        <fullName evidence="6">2-phosphoglycerate dehydratase</fullName>
    </alternativeName>
</protein>
<evidence type="ECO:0000313" key="11">
    <source>
        <dbReference type="EMBL" id="MCQ4332112.1"/>
    </source>
</evidence>
<keyword evidence="6 8" id="KW-0479">Metal-binding</keyword>
<evidence type="ECO:0000256" key="2">
    <source>
        <dbReference type="ARBA" id="ARBA00009604"/>
    </source>
</evidence>
<feature type="binding site" evidence="6 8">
    <location>
        <position position="241"/>
    </location>
    <ligand>
        <name>Mg(2+)</name>
        <dbReference type="ChEBI" id="CHEBI:18420"/>
    </ligand>
</feature>
<dbReference type="PIRSF" id="PIRSF001400">
    <property type="entry name" value="Enolase"/>
    <property type="match status" value="1"/>
</dbReference>
<feature type="active site" description="Proton donor" evidence="6 7">
    <location>
        <position position="203"/>
    </location>
</feature>
<dbReference type="AlphaFoldDB" id="A0A9R1CQP9"/>
<reference evidence="11" key="1">
    <citation type="journal article" date="2023" name="Front. Microbiol.">
        <title>Genomic-based phylogenetic and metabolic analyses of the genus Natronomonas, and description of Natronomonas aquatica sp. nov.</title>
        <authorList>
            <person name="Garcia-Roldan A."/>
            <person name="Duran-Viseras A."/>
            <person name="de la Haba R.R."/>
            <person name="Corral P."/>
            <person name="Sanchez-Porro C."/>
            <person name="Ventosa A."/>
        </authorList>
    </citation>
    <scope>NUCLEOTIDE SEQUENCE</scope>
    <source>
        <strain evidence="11">F2-12</strain>
    </source>
</reference>
<feature type="domain" description="Enolase N-terminal" evidence="10">
    <location>
        <begin position="4"/>
        <end position="132"/>
    </location>
</feature>
<dbReference type="SUPFAM" id="SSF54826">
    <property type="entry name" value="Enolase N-terminal domain-like"/>
    <property type="match status" value="1"/>
</dbReference>
<evidence type="ECO:0000256" key="3">
    <source>
        <dbReference type="ARBA" id="ARBA00022842"/>
    </source>
</evidence>
<dbReference type="GO" id="GO:0004634">
    <property type="term" value="F:phosphopyruvate hydratase activity"/>
    <property type="evidence" value="ECO:0007669"/>
    <property type="project" value="UniProtKB-UniRule"/>
</dbReference>
<dbReference type="RefSeq" id="WP_256028029.1">
    <property type="nucleotide sequence ID" value="NZ_JAHLKM010000001.1"/>
</dbReference>
<evidence type="ECO:0000256" key="4">
    <source>
        <dbReference type="ARBA" id="ARBA00023152"/>
    </source>
</evidence>
<dbReference type="GO" id="GO:0000015">
    <property type="term" value="C:phosphopyruvate hydratase complex"/>
    <property type="evidence" value="ECO:0007669"/>
    <property type="project" value="InterPro"/>
</dbReference>
<dbReference type="SFLD" id="SFLDS00001">
    <property type="entry name" value="Enolase"/>
    <property type="match status" value="1"/>
</dbReference>
<dbReference type="EC" id="4.2.1.11" evidence="6"/>
<evidence type="ECO:0000256" key="6">
    <source>
        <dbReference type="HAMAP-Rule" id="MF_00318"/>
    </source>
</evidence>
<dbReference type="SMART" id="SM01193">
    <property type="entry name" value="Enolase_N"/>
    <property type="match status" value="1"/>
</dbReference>
<dbReference type="PANTHER" id="PTHR11902:SF1">
    <property type="entry name" value="ENOLASE"/>
    <property type="match status" value="1"/>
</dbReference>
<comment type="subcellular location">
    <subcellularLocation>
        <location evidence="6">Cytoplasm</location>
    </subcellularLocation>
    <subcellularLocation>
        <location evidence="6">Secreted</location>
    </subcellularLocation>
    <subcellularLocation>
        <location evidence="6">Cell surface</location>
    </subcellularLocation>
    <text evidence="6">Fractions of enolase are present in both the cytoplasm and on the cell surface.</text>
</comment>
<feature type="domain" description="Enolase C-terminal TIM barrel" evidence="9">
    <location>
        <begin position="137"/>
        <end position="417"/>
    </location>
</feature>
<dbReference type="InterPro" id="IPR020811">
    <property type="entry name" value="Enolase_N"/>
</dbReference>
<comment type="similarity">
    <text evidence="2 6">Belongs to the enolase family.</text>
</comment>